<organism evidence="1 2">
    <name type="scientific">Thiothrix litoralis</name>
    <dbReference type="NCBI Taxonomy" id="2891210"/>
    <lineage>
        <taxon>Bacteria</taxon>
        <taxon>Pseudomonadati</taxon>
        <taxon>Pseudomonadota</taxon>
        <taxon>Gammaproteobacteria</taxon>
        <taxon>Thiotrichales</taxon>
        <taxon>Thiotrichaceae</taxon>
        <taxon>Thiothrix</taxon>
    </lineage>
</organism>
<dbReference type="EMBL" id="CP072801">
    <property type="protein sequence ID" value="QTR48344.1"/>
    <property type="molecule type" value="Genomic_DNA"/>
</dbReference>
<evidence type="ECO:0000313" key="1">
    <source>
        <dbReference type="EMBL" id="QTR48344.1"/>
    </source>
</evidence>
<dbReference type="InterPro" id="IPR021710">
    <property type="entry name" value="DUF3293"/>
</dbReference>
<keyword evidence="2" id="KW-1185">Reference proteome</keyword>
<gene>
    <name evidence="1" type="ORF">J9253_05710</name>
</gene>
<proteinExistence type="predicted"/>
<accession>A0ABX7X3A6</accession>
<dbReference type="Proteomes" id="UP000672039">
    <property type="component" value="Chromosome"/>
</dbReference>
<protein>
    <submittedName>
        <fullName evidence="1">DUF3293 domain-containing protein</fullName>
    </submittedName>
</protein>
<evidence type="ECO:0000313" key="2">
    <source>
        <dbReference type="Proteomes" id="UP000672039"/>
    </source>
</evidence>
<name>A0ABX7X3A6_9GAMM</name>
<sequence length="93" mass="10498">MAQEQLAGELEQNGYTAIPTFGLDPAGEWQGEESFLVPGLDLENAKFLVLPMRKRSQRQRVQPHNSPDFTKFWEIGVLTASSTRGGRGRFLYQ</sequence>
<dbReference type="Pfam" id="PF11697">
    <property type="entry name" value="DUF3293"/>
    <property type="match status" value="1"/>
</dbReference>
<reference evidence="1 2" key="1">
    <citation type="submission" date="2021-04" db="EMBL/GenBank/DDBJ databases">
        <title>Genomics, taxonomy and metabolism of representatives of sulfur bacteria of the genus Thiothrix: Thiothrix fructosivorans QT, Thiothrix unzii A1T and three new species, Thiothrix subterranea sp. nov., Thiothrix litoralis sp. nov. and 'Candidatus Thiothrix anitrata' sp. nov.</title>
        <authorList>
            <person name="Ravin N.V."/>
            <person name="Smolyakov D."/>
            <person name="Rudenko T.S."/>
            <person name="Mardanov A.V."/>
            <person name="Beletsky A.V."/>
            <person name="Markov N.D."/>
            <person name="Fomenkov A.I."/>
            <person name="Roberts R.J."/>
            <person name="Karnachuk O.V."/>
            <person name="Novikov A."/>
            <person name="Grabovich M.Y."/>
        </authorList>
    </citation>
    <scope>NUCLEOTIDE SEQUENCE [LARGE SCALE GENOMIC DNA]</scope>
    <source>
        <strain evidence="1 2">AS</strain>
    </source>
</reference>